<feature type="region of interest" description="Disordered" evidence="1">
    <location>
        <begin position="199"/>
        <end position="306"/>
    </location>
</feature>
<evidence type="ECO:0000313" key="3">
    <source>
        <dbReference type="Proteomes" id="UP001217754"/>
    </source>
</evidence>
<sequence>MSQHRALSARQESRLVVYLDNAMLQIQRGYQKRNEASAQLPTLAAFLQQWVPLVEIISTTPLLGATAALRDTYLLRLTTELTEGVVGYSTKSDSEHTAKAQLLHVLYWADLLDQLWAARLQRVPQRLSDAQKSAKTRFPTLDMESESMRIDAESVRPPPIVHGAVDEQIPPYAQTDRVRLRDVLSQAEQQLFGWMRNELGVPQPPEQEEWGGELNEPGEAPEWGEDGAESVPEESDEIKEDTAENTEGEDTPEAATAADREHEHYADVFSKKLDPDEEEDEENEDDPPRKRARHAEPPSVSQEDLAYWDMQFARSFGRSLQDLRIESS</sequence>
<dbReference type="EMBL" id="CP119958">
    <property type="protein sequence ID" value="WFD37332.1"/>
    <property type="molecule type" value="Genomic_DNA"/>
</dbReference>
<protein>
    <submittedName>
        <fullName evidence="2">Uncharacterized protein</fullName>
    </submittedName>
</protein>
<dbReference type="GeneID" id="85223925"/>
<name>A0AAF0J851_9BASI</name>
<reference evidence="2" key="1">
    <citation type="submission" date="2023-03" db="EMBL/GenBank/DDBJ databases">
        <title>Mating type loci evolution in Malassezia.</title>
        <authorList>
            <person name="Coelho M.A."/>
        </authorList>
    </citation>
    <scope>NUCLEOTIDE SEQUENCE</scope>
    <source>
        <strain evidence="2">CBS 9431</strain>
    </source>
</reference>
<feature type="compositionally biased region" description="Acidic residues" evidence="1">
    <location>
        <begin position="275"/>
        <end position="285"/>
    </location>
</feature>
<evidence type="ECO:0000256" key="1">
    <source>
        <dbReference type="SAM" id="MobiDB-lite"/>
    </source>
</evidence>
<dbReference type="RefSeq" id="XP_060120229.1">
    <property type="nucleotide sequence ID" value="XM_060264246.1"/>
</dbReference>
<gene>
    <name evidence="2" type="ORF">MJAP1_000276</name>
</gene>
<dbReference type="Proteomes" id="UP001217754">
    <property type="component" value="Chromosome 1"/>
</dbReference>
<accession>A0AAF0J851</accession>
<feature type="compositionally biased region" description="Basic and acidic residues" evidence="1">
    <location>
        <begin position="258"/>
        <end position="274"/>
    </location>
</feature>
<feature type="compositionally biased region" description="Acidic residues" evidence="1">
    <location>
        <begin position="222"/>
        <end position="252"/>
    </location>
</feature>
<organism evidence="2 3">
    <name type="scientific">Malassezia japonica</name>
    <dbReference type="NCBI Taxonomy" id="223818"/>
    <lineage>
        <taxon>Eukaryota</taxon>
        <taxon>Fungi</taxon>
        <taxon>Dikarya</taxon>
        <taxon>Basidiomycota</taxon>
        <taxon>Ustilaginomycotina</taxon>
        <taxon>Malasseziomycetes</taxon>
        <taxon>Malasseziales</taxon>
        <taxon>Malasseziaceae</taxon>
        <taxon>Malassezia</taxon>
    </lineage>
</organism>
<dbReference type="AlphaFoldDB" id="A0AAF0J851"/>
<proteinExistence type="predicted"/>
<keyword evidence="3" id="KW-1185">Reference proteome</keyword>
<evidence type="ECO:0000313" key="2">
    <source>
        <dbReference type="EMBL" id="WFD37332.1"/>
    </source>
</evidence>